<dbReference type="InterPro" id="IPR007253">
    <property type="entry name" value="Cell_wall-bd_2"/>
</dbReference>
<keyword evidence="2" id="KW-0732">Signal</keyword>
<dbReference type="EMBL" id="OMOF01000113">
    <property type="protein sequence ID" value="SPF38993.1"/>
    <property type="molecule type" value="Genomic_DNA"/>
</dbReference>
<accession>A0A2U3KH72</accession>
<dbReference type="AlphaFoldDB" id="A0A2U3KH72"/>
<gene>
    <name evidence="3" type="ORF">SBF1_200017</name>
</gene>
<protein>
    <submittedName>
        <fullName evidence="3">Putative cell wall-binding protein</fullName>
    </submittedName>
</protein>
<dbReference type="PANTHER" id="PTHR30032">
    <property type="entry name" value="N-ACETYLMURAMOYL-L-ALANINE AMIDASE-RELATED"/>
    <property type="match status" value="1"/>
</dbReference>
<reference evidence="4" key="1">
    <citation type="submission" date="2018-02" db="EMBL/GenBank/DDBJ databases">
        <authorList>
            <person name="Hausmann B."/>
        </authorList>
    </citation>
    <scope>NUCLEOTIDE SEQUENCE [LARGE SCALE GENOMIC DNA]</scope>
    <source>
        <strain evidence="4">Peat soil MAG SbF1</strain>
    </source>
</reference>
<dbReference type="Pfam" id="PF04122">
    <property type="entry name" value="CW_binding_2"/>
    <property type="match status" value="3"/>
</dbReference>
<dbReference type="InterPro" id="IPR051922">
    <property type="entry name" value="Bact_Sporulation_Assoc"/>
</dbReference>
<dbReference type="OrthoDB" id="189537at2"/>
<sequence length="517" mass="52569">MMLKIKEGFICFMSVATILGTMATSTLAASTLVPPSAVTPGVLSTTRIAGADRVKTSVAVADAGWTQSDYAVIAYAWDFPDAVSATPLAYKYSAPILLTDTANLSSDTSAELTKLQVKHVLIVGGTGAVSDSVASQITAAGMDVQRLSGADRYATSVAIANAVGNTGSIVVTNGYNPYEALSISPIAAKMGMPIILTARDSVPSEISSYLSQNTITQTYILGKADGTTSDDGVADNSAFPNPTRITGANIYERNVNINKLFSSDLNFSKVYLATGKAFADALAGSALAATSGSPLIFVDSDMPQVTKDFLSSEASSVTSACVLGGTGAITDSTVQTVESLLGSSTPTTSTTPVAGPGNRGAIKTAMDGLVAAGTITLAQEDAIQSAVKSARQGGNQGETKTVMDGLVASGTLTQAQEDSIQSALAATPQSGSANGGYKRGDNNGFKTVMDGLVTAGTITQAQEDSIQSGLKSGQQNEIQSGYKTAMDGLVASGTITQVQETAIESAIATTTSTVAPN</sequence>
<dbReference type="Proteomes" id="UP000238916">
    <property type="component" value="Unassembled WGS sequence"/>
</dbReference>
<dbReference type="Gene3D" id="3.40.50.12090">
    <property type="match status" value="1"/>
</dbReference>
<feature type="compositionally biased region" description="Polar residues" evidence="1">
    <location>
        <begin position="422"/>
        <end position="432"/>
    </location>
</feature>
<evidence type="ECO:0000256" key="2">
    <source>
        <dbReference type="SAM" id="SignalP"/>
    </source>
</evidence>
<proteinExistence type="predicted"/>
<evidence type="ECO:0000256" key="1">
    <source>
        <dbReference type="SAM" id="MobiDB-lite"/>
    </source>
</evidence>
<evidence type="ECO:0000313" key="4">
    <source>
        <dbReference type="Proteomes" id="UP000238916"/>
    </source>
</evidence>
<feature type="region of interest" description="Disordered" evidence="1">
    <location>
        <begin position="422"/>
        <end position="442"/>
    </location>
</feature>
<feature type="chain" id="PRO_5038598335" evidence="2">
    <location>
        <begin position="29"/>
        <end position="517"/>
    </location>
</feature>
<dbReference type="PANTHER" id="PTHR30032:SF8">
    <property type="entry name" value="GERMINATION-SPECIFIC N-ACETYLMURAMOYL-L-ALANINE AMIDASE"/>
    <property type="match status" value="1"/>
</dbReference>
<name>A0A2U3KH72_9FIRM</name>
<organism evidence="3 4">
    <name type="scientific">Candidatus Desulfosporosinus infrequens</name>
    <dbReference type="NCBI Taxonomy" id="2043169"/>
    <lineage>
        <taxon>Bacteria</taxon>
        <taxon>Bacillati</taxon>
        <taxon>Bacillota</taxon>
        <taxon>Clostridia</taxon>
        <taxon>Eubacteriales</taxon>
        <taxon>Desulfitobacteriaceae</taxon>
        <taxon>Desulfosporosinus</taxon>
    </lineage>
</organism>
<evidence type="ECO:0000313" key="3">
    <source>
        <dbReference type="EMBL" id="SPF38993.1"/>
    </source>
</evidence>
<feature type="signal peptide" evidence="2">
    <location>
        <begin position="1"/>
        <end position="28"/>
    </location>
</feature>